<sequence length="46" mass="5130">MTLKASTQNKIWQVKEGVFSTVERDLSDLESLSKEQAESMAEAILS</sequence>
<gene>
    <name evidence="1" type="ORF">MT2528_4053</name>
</gene>
<evidence type="ECO:0000313" key="1">
    <source>
        <dbReference type="EMBL" id="SGZ00578.1"/>
    </source>
</evidence>
<proteinExistence type="predicted"/>
<keyword evidence="2" id="KW-1185">Reference proteome</keyword>
<reference evidence="1 2" key="1">
    <citation type="submission" date="2016-11" db="EMBL/GenBank/DDBJ databases">
        <authorList>
            <person name="Klemetsen T."/>
        </authorList>
    </citation>
    <scope>NUCLEOTIDE SEQUENCE [LARGE SCALE GENOMIC DNA]</scope>
    <source>
        <strain evidence="1">MT 2528</strain>
    </source>
</reference>
<comment type="caution">
    <text evidence="1">The sequence shown here is derived from an EMBL/GenBank/DDBJ whole genome shotgun (WGS) entry which is preliminary data.</text>
</comment>
<protein>
    <submittedName>
        <fullName evidence="1">Uncharacterized protein</fullName>
    </submittedName>
</protein>
<name>A0ABY1HJA1_9GAMM</name>
<accession>A0ABY1HJA1</accession>
<dbReference type="Proteomes" id="UP000182660">
    <property type="component" value="Unassembled WGS sequence"/>
</dbReference>
<organism evidence="1 2">
    <name type="scientific">Moritella viscosa</name>
    <dbReference type="NCBI Taxonomy" id="80854"/>
    <lineage>
        <taxon>Bacteria</taxon>
        <taxon>Pseudomonadati</taxon>
        <taxon>Pseudomonadota</taxon>
        <taxon>Gammaproteobacteria</taxon>
        <taxon>Alteromonadales</taxon>
        <taxon>Moritellaceae</taxon>
        <taxon>Moritella</taxon>
    </lineage>
</organism>
<evidence type="ECO:0000313" key="2">
    <source>
        <dbReference type="Proteomes" id="UP000182660"/>
    </source>
</evidence>
<dbReference type="EMBL" id="FPLJ01000100">
    <property type="protein sequence ID" value="SGZ00578.1"/>
    <property type="molecule type" value="Genomic_DNA"/>
</dbReference>
<dbReference type="RefSeq" id="WP_170860805.1">
    <property type="nucleotide sequence ID" value="NZ_CAWRCN010000037.1"/>
</dbReference>